<dbReference type="EMBL" id="CAAALY010008251">
    <property type="protein sequence ID" value="VEL10173.1"/>
    <property type="molecule type" value="Genomic_DNA"/>
</dbReference>
<feature type="compositionally biased region" description="Low complexity" evidence="1">
    <location>
        <begin position="304"/>
        <end position="317"/>
    </location>
</feature>
<proteinExistence type="predicted"/>
<evidence type="ECO:0000313" key="3">
    <source>
        <dbReference type="Proteomes" id="UP000784294"/>
    </source>
</evidence>
<comment type="caution">
    <text evidence="2">The sequence shown here is derived from an EMBL/GenBank/DDBJ whole genome shotgun (WGS) entry which is preliminary data.</text>
</comment>
<gene>
    <name evidence="2" type="ORF">PXEA_LOCUS3613</name>
</gene>
<protein>
    <submittedName>
        <fullName evidence="2">Uncharacterized protein</fullName>
    </submittedName>
</protein>
<reference evidence="2" key="1">
    <citation type="submission" date="2018-11" db="EMBL/GenBank/DDBJ databases">
        <authorList>
            <consortium name="Pathogen Informatics"/>
        </authorList>
    </citation>
    <scope>NUCLEOTIDE SEQUENCE</scope>
</reference>
<feature type="region of interest" description="Disordered" evidence="1">
    <location>
        <begin position="173"/>
        <end position="199"/>
    </location>
</feature>
<name>A0A3S4ZYD5_9PLAT</name>
<evidence type="ECO:0000313" key="2">
    <source>
        <dbReference type="EMBL" id="VEL10173.1"/>
    </source>
</evidence>
<organism evidence="2 3">
    <name type="scientific">Protopolystoma xenopodis</name>
    <dbReference type="NCBI Taxonomy" id="117903"/>
    <lineage>
        <taxon>Eukaryota</taxon>
        <taxon>Metazoa</taxon>
        <taxon>Spiralia</taxon>
        <taxon>Lophotrochozoa</taxon>
        <taxon>Platyhelminthes</taxon>
        <taxon>Monogenea</taxon>
        <taxon>Polyopisthocotylea</taxon>
        <taxon>Polystomatidea</taxon>
        <taxon>Polystomatidae</taxon>
        <taxon>Protopolystoma</taxon>
    </lineage>
</organism>
<evidence type="ECO:0000256" key="1">
    <source>
        <dbReference type="SAM" id="MobiDB-lite"/>
    </source>
</evidence>
<dbReference type="AlphaFoldDB" id="A0A3S4ZYD5"/>
<feature type="region of interest" description="Disordered" evidence="1">
    <location>
        <begin position="269"/>
        <end position="350"/>
    </location>
</feature>
<accession>A0A3S4ZYD5</accession>
<feature type="compositionally biased region" description="Polar residues" evidence="1">
    <location>
        <begin position="341"/>
        <end position="350"/>
    </location>
</feature>
<feature type="compositionally biased region" description="Pro residues" evidence="1">
    <location>
        <begin position="321"/>
        <end position="330"/>
    </location>
</feature>
<keyword evidence="3" id="KW-1185">Reference proteome</keyword>
<dbReference type="Proteomes" id="UP000784294">
    <property type="component" value="Unassembled WGS sequence"/>
</dbReference>
<sequence>MSSPSNRLILRQKTSVPLSSEEAVVEESTKVLEQQSVPNKRVNEALVFLHRAKASTLTNGAIASGHFETNLAGAKKQKSVACMLANLAGGHSPMKGMRQKPFSSSLCLAGHRTDFALSSRIEQCTDSHIQDVWSTENTTSPIPISPKLRQNGRVFFDTSARRAALLSSAGRLANRSGPTRMTRPAWGQPSHQTTPVFNPRGELCPPVFVTWEPVGYLEAGVGADDGDQASSSLSLSLNSTHAPLLHHNSQGLFATEHHSSLCKTEAASASLSPPLSGPIVGRSNVISSPRTARLGKSPNLSYRQQQQHHFPQAPAYQTRIPTPPRAPTSVPPLAIIEDSGLQATDSSTEG</sequence>